<dbReference type="RefSeq" id="WP_015798865.1">
    <property type="nucleotide sequence ID" value="NC_013124.1"/>
</dbReference>
<dbReference type="InterPro" id="IPR019587">
    <property type="entry name" value="Polyketide_cyclase/dehydratase"/>
</dbReference>
<sequence>MSATISISRQVPFRADRVFRELAALERHHTWMADAEAVEIVSAQRRGVGVEMIAHTRIGPLRTADRMVVVDWDEGRAIGVRHVGLVRGVGRLSVQADGPDRARVRWDEELVFPGGHLGELAAHAARPVLEWIWRGNLARLEAAIASAGPITLGAP</sequence>
<gene>
    <name evidence="1" type="ordered locus">Afer_1459</name>
</gene>
<dbReference type="HOGENOM" id="CLU_123373_0_0_11"/>
<organism evidence="1 2">
    <name type="scientific">Acidimicrobium ferrooxidans (strain DSM 10331 / JCM 15462 / NBRC 103882 / ICP)</name>
    <dbReference type="NCBI Taxonomy" id="525909"/>
    <lineage>
        <taxon>Bacteria</taxon>
        <taxon>Bacillati</taxon>
        <taxon>Actinomycetota</taxon>
        <taxon>Acidimicrobiia</taxon>
        <taxon>Acidimicrobiales</taxon>
        <taxon>Acidimicrobiaceae</taxon>
        <taxon>Acidimicrobium</taxon>
    </lineage>
</organism>
<accession>C7M074</accession>
<dbReference type="Pfam" id="PF10604">
    <property type="entry name" value="Polyketide_cyc2"/>
    <property type="match status" value="1"/>
</dbReference>
<dbReference type="AlphaFoldDB" id="C7M074"/>
<dbReference type="Proteomes" id="UP000000771">
    <property type="component" value="Chromosome"/>
</dbReference>
<keyword evidence="2" id="KW-1185">Reference proteome</keyword>
<proteinExistence type="predicted"/>
<evidence type="ECO:0000313" key="1">
    <source>
        <dbReference type="EMBL" id="ACU54382.1"/>
    </source>
</evidence>
<dbReference type="STRING" id="525909.Afer_1459"/>
<dbReference type="Gene3D" id="3.30.530.20">
    <property type="match status" value="1"/>
</dbReference>
<reference evidence="1 2" key="1">
    <citation type="journal article" date="2009" name="Stand. Genomic Sci.">
        <title>Complete genome sequence of Acidimicrobium ferrooxidans type strain (ICP).</title>
        <authorList>
            <person name="Clum A."/>
            <person name="Nolan M."/>
            <person name="Lang E."/>
            <person name="Glavina Del Rio T."/>
            <person name="Tice H."/>
            <person name="Copeland A."/>
            <person name="Cheng J.F."/>
            <person name="Lucas S."/>
            <person name="Chen F."/>
            <person name="Bruce D."/>
            <person name="Goodwin L."/>
            <person name="Pitluck S."/>
            <person name="Ivanova N."/>
            <person name="Mavrommatis K."/>
            <person name="Mikhailova N."/>
            <person name="Pati A."/>
            <person name="Chen A."/>
            <person name="Palaniappan K."/>
            <person name="Goker M."/>
            <person name="Spring S."/>
            <person name="Land M."/>
            <person name="Hauser L."/>
            <person name="Chang Y.J."/>
            <person name="Jeffries C.C."/>
            <person name="Chain P."/>
            <person name="Bristow J."/>
            <person name="Eisen J.A."/>
            <person name="Markowitz V."/>
            <person name="Hugenholtz P."/>
            <person name="Kyrpides N.C."/>
            <person name="Klenk H.P."/>
            <person name="Lapidus A."/>
        </authorList>
    </citation>
    <scope>NUCLEOTIDE SEQUENCE [LARGE SCALE GENOMIC DNA]</scope>
    <source>
        <strain evidence="2">DSM 10331 / JCM 15462 / NBRC 103882 / ICP</strain>
    </source>
</reference>
<dbReference type="InterPro" id="IPR023393">
    <property type="entry name" value="START-like_dom_sf"/>
</dbReference>
<protein>
    <recommendedName>
        <fullName evidence="3">SRPBCC family protein</fullName>
    </recommendedName>
</protein>
<dbReference type="eggNOG" id="COG3427">
    <property type="taxonomic scope" value="Bacteria"/>
</dbReference>
<dbReference type="SUPFAM" id="SSF55961">
    <property type="entry name" value="Bet v1-like"/>
    <property type="match status" value="1"/>
</dbReference>
<evidence type="ECO:0008006" key="3">
    <source>
        <dbReference type="Google" id="ProtNLM"/>
    </source>
</evidence>
<evidence type="ECO:0000313" key="2">
    <source>
        <dbReference type="Proteomes" id="UP000000771"/>
    </source>
</evidence>
<dbReference type="KEGG" id="afo:Afer_1459"/>
<dbReference type="EMBL" id="CP001631">
    <property type="protein sequence ID" value="ACU54382.1"/>
    <property type="molecule type" value="Genomic_DNA"/>
</dbReference>
<name>C7M074_ACIFD</name>